<dbReference type="InterPro" id="IPR003417">
    <property type="entry name" value="CBF_beta"/>
</dbReference>
<evidence type="ECO:0000256" key="1">
    <source>
        <dbReference type="ARBA" id="ARBA00004123"/>
    </source>
</evidence>
<dbReference type="GO" id="GO:0003713">
    <property type="term" value="F:transcription coactivator activity"/>
    <property type="evidence" value="ECO:0007669"/>
    <property type="project" value="InterPro"/>
</dbReference>
<dbReference type="RefSeq" id="NP_001135856.1">
    <property type="nucleotide sequence ID" value="NM_001142384.1"/>
</dbReference>
<accession>A0A7M6ULD4</accession>
<dbReference type="SMR" id="A0A7M6ULD4"/>
<dbReference type="InterPro" id="IPR036552">
    <property type="entry name" value="CBF_bsu_sf"/>
</dbReference>
<dbReference type="KEGG" id="nvi:100121287"/>
<evidence type="ECO:0000256" key="2">
    <source>
        <dbReference type="ARBA" id="ARBA00023242"/>
    </source>
</evidence>
<evidence type="ECO:0000256" key="3">
    <source>
        <dbReference type="ARBA" id="ARBA00025734"/>
    </source>
</evidence>
<dbReference type="GO" id="GO:0016513">
    <property type="term" value="C:core-binding factor complex"/>
    <property type="evidence" value="ECO:0007669"/>
    <property type="project" value="TreeGrafter"/>
</dbReference>
<comment type="similarity">
    <text evidence="3">Belongs to the CBF-beta family.</text>
</comment>
<dbReference type="GO" id="GO:0043565">
    <property type="term" value="F:sequence-specific DNA binding"/>
    <property type="evidence" value="ECO:0007669"/>
    <property type="project" value="TreeGrafter"/>
</dbReference>
<reference evidence="6" key="1">
    <citation type="submission" date="2021-01" db="UniProtKB">
        <authorList>
            <consortium name="EnsemblMetazoa"/>
        </authorList>
    </citation>
    <scope>IDENTIFICATION</scope>
</reference>
<dbReference type="AlphaFoldDB" id="A0A7M6ULD4"/>
<dbReference type="GO" id="GO:0035206">
    <property type="term" value="P:regulation of hemocyte proliferation"/>
    <property type="evidence" value="ECO:0007669"/>
    <property type="project" value="UniProtKB-ARBA"/>
</dbReference>
<dbReference type="PANTHER" id="PTHR10276:SF3">
    <property type="entry name" value="CORE-BINDING FACTOR SUBUNIT BETA"/>
    <property type="match status" value="1"/>
</dbReference>
<evidence type="ECO:0000313" key="6">
    <source>
        <dbReference type="EnsemblMetazoa" id="NP_001135856"/>
    </source>
</evidence>
<evidence type="ECO:0008006" key="8">
    <source>
        <dbReference type="Google" id="ProtNLM"/>
    </source>
</evidence>
<dbReference type="Gene3D" id="2.40.250.10">
    <property type="entry name" value="Core binding factor, beta subunit"/>
    <property type="match status" value="1"/>
</dbReference>
<evidence type="ECO:0000256" key="4">
    <source>
        <dbReference type="ARBA" id="ARBA00057581"/>
    </source>
</evidence>
<proteinExistence type="inferred from homology"/>
<dbReference type="Proteomes" id="UP000002358">
    <property type="component" value="Chromosome 4"/>
</dbReference>
<feature type="coiled-coil region" evidence="5">
    <location>
        <begin position="169"/>
        <end position="196"/>
    </location>
</feature>
<comment type="function">
    <text evidence="4">Regulates the DNA-binding properties of Runt.</text>
</comment>
<dbReference type="GeneID" id="100121287"/>
<dbReference type="FunFam" id="2.40.250.10:FF:000001">
    <property type="entry name" value="Core-binding factor subunit beta"/>
    <property type="match status" value="1"/>
</dbReference>
<dbReference type="SUPFAM" id="SSF50723">
    <property type="entry name" value="Core binding factor beta, CBF"/>
    <property type="match status" value="1"/>
</dbReference>
<comment type="subcellular location">
    <subcellularLocation>
        <location evidence="1">Nucleus</location>
    </subcellularLocation>
</comment>
<sequence length="246" mass="28299">MMMHSMSDHTAGGLGVGVLPFDGMGIYEQPRPRLVFKMPRVVPDQKSKFENDELFRRLSRESEVKYTGYRDRPIEERQVRFQNGCREGHTEIAFAATGTNLQLVFGVSSGNFAGDPRECDFDKEHGKVHLKSHLIMNGVCVTWRGWIDLERLDGVGCLEYDEERAAEEDALLRDQIERYNRRVQEIEDKHRAYRTGGVQAPHLNHHHHHHHHGHHAHLGVPGTGPAVDPHLNHRQDPEMEVRLRAY</sequence>
<dbReference type="InParanoid" id="A0A7M6ULD4"/>
<dbReference type="Pfam" id="PF02312">
    <property type="entry name" value="CBF_beta"/>
    <property type="match status" value="1"/>
</dbReference>
<dbReference type="PANTHER" id="PTHR10276">
    <property type="entry name" value="CORE-BINDING FACTOR, BETA SUBUNIT"/>
    <property type="match status" value="1"/>
</dbReference>
<evidence type="ECO:0000256" key="5">
    <source>
        <dbReference type="SAM" id="Coils"/>
    </source>
</evidence>
<keyword evidence="2" id="KW-0539">Nucleus</keyword>
<dbReference type="EnsemblMetazoa" id="NM_001142384">
    <property type="protein sequence ID" value="NP_001135856"/>
    <property type="gene ID" value="GeneID_100121287"/>
</dbReference>
<organism evidence="6 7">
    <name type="scientific">Nasonia vitripennis</name>
    <name type="common">Parasitic wasp</name>
    <dbReference type="NCBI Taxonomy" id="7425"/>
    <lineage>
        <taxon>Eukaryota</taxon>
        <taxon>Metazoa</taxon>
        <taxon>Ecdysozoa</taxon>
        <taxon>Arthropoda</taxon>
        <taxon>Hexapoda</taxon>
        <taxon>Insecta</taxon>
        <taxon>Pterygota</taxon>
        <taxon>Neoptera</taxon>
        <taxon>Endopterygota</taxon>
        <taxon>Hymenoptera</taxon>
        <taxon>Apocrita</taxon>
        <taxon>Proctotrupomorpha</taxon>
        <taxon>Chalcidoidea</taxon>
        <taxon>Pteromalidae</taxon>
        <taxon>Pteromalinae</taxon>
        <taxon>Nasonia</taxon>
    </lineage>
</organism>
<dbReference type="FunCoup" id="A0A7M6ULD4">
    <property type="interactions" value="1238"/>
</dbReference>
<dbReference type="OrthoDB" id="10026505at2759"/>
<evidence type="ECO:0000313" key="7">
    <source>
        <dbReference type="Proteomes" id="UP000002358"/>
    </source>
</evidence>
<dbReference type="GO" id="GO:0006357">
    <property type="term" value="P:regulation of transcription by RNA polymerase II"/>
    <property type="evidence" value="ECO:0007669"/>
    <property type="project" value="TreeGrafter"/>
</dbReference>
<dbReference type="CTD" id="107447"/>
<name>A0A7M6ULD4_NASVI</name>
<protein>
    <recommendedName>
        <fullName evidence="8">Protein big brother</fullName>
    </recommendedName>
</protein>
<keyword evidence="5" id="KW-0175">Coiled coil</keyword>
<keyword evidence="7" id="KW-1185">Reference proteome</keyword>